<gene>
    <name evidence="1" type="ORF">ACFONL_12720</name>
</gene>
<proteinExistence type="predicted"/>
<keyword evidence="2" id="KW-1185">Reference proteome</keyword>
<dbReference type="Proteomes" id="UP001595704">
    <property type="component" value="Unassembled WGS sequence"/>
</dbReference>
<evidence type="ECO:0000313" key="2">
    <source>
        <dbReference type="Proteomes" id="UP001595704"/>
    </source>
</evidence>
<reference evidence="2" key="1">
    <citation type="journal article" date="2019" name="Int. J. Syst. Evol. Microbiol.">
        <title>The Global Catalogue of Microorganisms (GCM) 10K type strain sequencing project: providing services to taxonomists for standard genome sequencing and annotation.</title>
        <authorList>
            <consortium name="The Broad Institute Genomics Platform"/>
            <consortium name="The Broad Institute Genome Sequencing Center for Infectious Disease"/>
            <person name="Wu L."/>
            <person name="Ma J."/>
        </authorList>
    </citation>
    <scope>NUCLEOTIDE SEQUENCE [LARGE SCALE GENOMIC DNA]</scope>
    <source>
        <strain evidence="2">KCTC 42282</strain>
    </source>
</reference>
<protein>
    <submittedName>
        <fullName evidence="1">Uncharacterized protein</fullName>
    </submittedName>
</protein>
<organism evidence="1 2">
    <name type="scientific">Camelimonas fluminis</name>
    <dbReference type="NCBI Taxonomy" id="1576911"/>
    <lineage>
        <taxon>Bacteria</taxon>
        <taxon>Pseudomonadati</taxon>
        <taxon>Pseudomonadota</taxon>
        <taxon>Alphaproteobacteria</taxon>
        <taxon>Hyphomicrobiales</taxon>
        <taxon>Chelatococcaceae</taxon>
        <taxon>Camelimonas</taxon>
    </lineage>
</organism>
<accession>A0ABV7UHN0</accession>
<comment type="caution">
    <text evidence="1">The sequence shown here is derived from an EMBL/GenBank/DDBJ whole genome shotgun (WGS) entry which is preliminary data.</text>
</comment>
<name>A0ABV7UHN0_9HYPH</name>
<dbReference type="EMBL" id="JBHRYC010000061">
    <property type="protein sequence ID" value="MFC3638224.1"/>
    <property type="molecule type" value="Genomic_DNA"/>
</dbReference>
<evidence type="ECO:0000313" key="1">
    <source>
        <dbReference type="EMBL" id="MFC3638224.1"/>
    </source>
</evidence>
<sequence length="98" mass="10460">MADVIELPKQAEPDVRFRELHNYGWTDDGQSISLACGERRDGSVLFAVLLMAGINPGDTFTCLAEYPGDTSGKINAENAANVAAKALVWSELFLSGAA</sequence>
<dbReference type="RefSeq" id="WP_191320419.1">
    <property type="nucleotide sequence ID" value="NZ_BNCG01000017.1"/>
</dbReference>